<feature type="chain" id="PRO_5041399517" evidence="9">
    <location>
        <begin position="23"/>
        <end position="248"/>
    </location>
</feature>
<keyword evidence="6" id="KW-0472">Membrane</keyword>
<feature type="signal peptide" evidence="9">
    <location>
        <begin position="1"/>
        <end position="22"/>
    </location>
</feature>
<evidence type="ECO:0000256" key="3">
    <source>
        <dbReference type="ARBA" id="ARBA00022692"/>
    </source>
</evidence>
<dbReference type="Proteomes" id="UP001172102">
    <property type="component" value="Unassembled WGS sequence"/>
</dbReference>
<keyword evidence="11" id="KW-1185">Reference proteome</keyword>
<evidence type="ECO:0000256" key="4">
    <source>
        <dbReference type="ARBA" id="ARBA00022989"/>
    </source>
</evidence>
<evidence type="ECO:0000256" key="5">
    <source>
        <dbReference type="ARBA" id="ARBA00023026"/>
    </source>
</evidence>
<evidence type="ECO:0000256" key="9">
    <source>
        <dbReference type="SAM" id="SignalP"/>
    </source>
</evidence>
<reference evidence="10" key="1">
    <citation type="submission" date="2023-06" db="EMBL/GenBank/DDBJ databases">
        <title>Genome-scale phylogeny and comparative genomics of the fungal order Sordariales.</title>
        <authorList>
            <consortium name="Lawrence Berkeley National Laboratory"/>
            <person name="Hensen N."/>
            <person name="Bonometti L."/>
            <person name="Westerberg I."/>
            <person name="Brannstrom I.O."/>
            <person name="Guillou S."/>
            <person name="Cros-Aarteil S."/>
            <person name="Calhoun S."/>
            <person name="Haridas S."/>
            <person name="Kuo A."/>
            <person name="Mondo S."/>
            <person name="Pangilinan J."/>
            <person name="Riley R."/>
            <person name="Labutti K."/>
            <person name="Andreopoulos B."/>
            <person name="Lipzen A."/>
            <person name="Chen C."/>
            <person name="Yanf M."/>
            <person name="Daum C."/>
            <person name="Ng V."/>
            <person name="Clum A."/>
            <person name="Steindorff A."/>
            <person name="Ohm R."/>
            <person name="Martin F."/>
            <person name="Silar P."/>
            <person name="Natvig D."/>
            <person name="Lalanne C."/>
            <person name="Gautier V."/>
            <person name="Ament-Velasquez S.L."/>
            <person name="Kruys A."/>
            <person name="Hutchinson M.I."/>
            <person name="Powell A.J."/>
            <person name="Barry K."/>
            <person name="Miller A.N."/>
            <person name="Grigoriev I.V."/>
            <person name="Debuchy R."/>
            <person name="Gladieux P."/>
            <person name="Thoren M.H."/>
            <person name="Johannesson H."/>
        </authorList>
    </citation>
    <scope>NUCLEOTIDE SEQUENCE</scope>
    <source>
        <strain evidence="10">SMH4607-1</strain>
    </source>
</reference>
<dbReference type="GO" id="GO:0043386">
    <property type="term" value="P:mycotoxin biosynthetic process"/>
    <property type="evidence" value="ECO:0007669"/>
    <property type="project" value="InterPro"/>
</dbReference>
<keyword evidence="9" id="KW-0732">Signal</keyword>
<dbReference type="InterPro" id="IPR021765">
    <property type="entry name" value="UstYa-like"/>
</dbReference>
<evidence type="ECO:0000256" key="7">
    <source>
        <dbReference type="ARBA" id="ARBA00023180"/>
    </source>
</evidence>
<evidence type="ECO:0000256" key="6">
    <source>
        <dbReference type="ARBA" id="ARBA00023136"/>
    </source>
</evidence>
<dbReference type="PANTHER" id="PTHR33365:SF4">
    <property type="entry name" value="CYCLOCHLOROTINE BIOSYNTHESIS PROTEIN O"/>
    <property type="match status" value="1"/>
</dbReference>
<evidence type="ECO:0000256" key="1">
    <source>
        <dbReference type="ARBA" id="ARBA00004167"/>
    </source>
</evidence>
<evidence type="ECO:0000256" key="2">
    <source>
        <dbReference type="ARBA" id="ARBA00004685"/>
    </source>
</evidence>
<name>A0AA40DIN6_9PEZI</name>
<accession>A0AA40DIN6</accession>
<comment type="similarity">
    <text evidence="8">Belongs to the ustYa family.</text>
</comment>
<proteinExistence type="inferred from homology"/>
<keyword evidence="5" id="KW-0843">Virulence</keyword>
<evidence type="ECO:0000256" key="8">
    <source>
        <dbReference type="ARBA" id="ARBA00035112"/>
    </source>
</evidence>
<dbReference type="AlphaFoldDB" id="A0AA40DIN6"/>
<dbReference type="GO" id="GO:0016020">
    <property type="term" value="C:membrane"/>
    <property type="evidence" value="ECO:0007669"/>
    <property type="project" value="UniProtKB-SubCell"/>
</dbReference>
<gene>
    <name evidence="10" type="ORF">B0H67DRAFT_604467</name>
</gene>
<keyword evidence="7" id="KW-0325">Glycoprotein</keyword>
<protein>
    <submittedName>
        <fullName evidence="10">Uncharacterized protein</fullName>
    </submittedName>
</protein>
<evidence type="ECO:0000313" key="10">
    <source>
        <dbReference type="EMBL" id="KAK0702771.1"/>
    </source>
</evidence>
<dbReference type="EMBL" id="JAUKUA010000008">
    <property type="protein sequence ID" value="KAK0702771.1"/>
    <property type="molecule type" value="Genomic_DNA"/>
</dbReference>
<organism evidence="10 11">
    <name type="scientific">Lasiosphaeris hirsuta</name>
    <dbReference type="NCBI Taxonomy" id="260670"/>
    <lineage>
        <taxon>Eukaryota</taxon>
        <taxon>Fungi</taxon>
        <taxon>Dikarya</taxon>
        <taxon>Ascomycota</taxon>
        <taxon>Pezizomycotina</taxon>
        <taxon>Sordariomycetes</taxon>
        <taxon>Sordariomycetidae</taxon>
        <taxon>Sordariales</taxon>
        <taxon>Lasiosphaeriaceae</taxon>
        <taxon>Lasiosphaeris</taxon>
    </lineage>
</organism>
<comment type="pathway">
    <text evidence="2">Mycotoxin biosynthesis.</text>
</comment>
<comment type="subcellular location">
    <subcellularLocation>
        <location evidence="1">Membrane</location>
        <topology evidence="1">Single-pass membrane protein</topology>
    </subcellularLocation>
</comment>
<keyword evidence="4" id="KW-1133">Transmembrane helix</keyword>
<sequence length="248" mass="28536">MDLGLVLSILLFLCSCAVFLSAIFLVPTDRQCDFHTYPWSPAVDSIQYHWETFENVQFAVKTPYFGFVPTDKIEQAWIDLLPQHPISIPSSRLKDLGQSLAVDDPAWVRDPRNPDSVLALPEYAVQLGCLNLMRQTAYRLDRDYSNLAAFKGNESLVWERTYQCAERLRQAFMCWSDVTPVGRYYTTPMEDPMKTNRGLVFDFGTFQRCRDFERIQEWTQQNGIKHVAMDNLWWGGSGSVPFVKSGPL</sequence>
<evidence type="ECO:0000313" key="11">
    <source>
        <dbReference type="Proteomes" id="UP001172102"/>
    </source>
</evidence>
<dbReference type="Pfam" id="PF11807">
    <property type="entry name" value="UstYa"/>
    <property type="match status" value="1"/>
</dbReference>
<keyword evidence="3" id="KW-0812">Transmembrane</keyword>
<comment type="caution">
    <text evidence="10">The sequence shown here is derived from an EMBL/GenBank/DDBJ whole genome shotgun (WGS) entry which is preliminary data.</text>
</comment>
<dbReference type="PANTHER" id="PTHR33365">
    <property type="entry name" value="YALI0B05434P"/>
    <property type="match status" value="1"/>
</dbReference>